<dbReference type="EMBL" id="CR382136">
    <property type="protein sequence ID" value="CAR65711.1"/>
    <property type="molecule type" value="Genomic_DNA"/>
</dbReference>
<evidence type="ECO:0000256" key="5">
    <source>
        <dbReference type="ARBA" id="ARBA00023136"/>
    </source>
</evidence>
<evidence type="ECO:0000256" key="6">
    <source>
        <dbReference type="SAM" id="MobiDB-lite"/>
    </source>
</evidence>
<dbReference type="STRING" id="284592.B5RTM6"/>
<dbReference type="VEuPathDB" id="FungiDB:DEHA2D18700g"/>
<feature type="transmembrane region" description="Helical" evidence="7">
    <location>
        <begin position="12"/>
        <end position="32"/>
    </location>
</feature>
<dbReference type="OMA" id="RRYNICN"/>
<evidence type="ECO:0000256" key="1">
    <source>
        <dbReference type="ARBA" id="ARBA00004370"/>
    </source>
</evidence>
<dbReference type="HOGENOM" id="CLU_097629_0_0_1"/>
<evidence type="ECO:0000313" key="8">
    <source>
        <dbReference type="EMBL" id="CAR65711.1"/>
    </source>
</evidence>
<gene>
    <name evidence="8" type="ordered locus">DEHA2D18700g</name>
</gene>
<keyword evidence="4 7" id="KW-1133">Transmembrane helix</keyword>
<proteinExistence type="inferred from homology"/>
<sequence>MPRYEEDNVPNYAQNILLIVLSFIIPPVPIIMLSDNSIFTKECLISVILTLLGHIPGVLFSLYYILIEYPKRATRHSGRDGYIRIEDEDEIRPIHATDSNQFAQDQQETQGSSLNVPQDNESESLHPPPPNYEDIVGASDSQRDSKSAGDNKVQY</sequence>
<feature type="region of interest" description="Disordered" evidence="6">
    <location>
        <begin position="94"/>
        <end position="155"/>
    </location>
</feature>
<protein>
    <submittedName>
        <fullName evidence="8">DEHA2D18700p</fullName>
    </submittedName>
</protein>
<dbReference type="Pfam" id="PF01679">
    <property type="entry name" value="Pmp3"/>
    <property type="match status" value="1"/>
</dbReference>
<evidence type="ECO:0000256" key="3">
    <source>
        <dbReference type="ARBA" id="ARBA00022692"/>
    </source>
</evidence>
<dbReference type="AlphaFoldDB" id="B5RTM6"/>
<dbReference type="RefSeq" id="XP_002770357.1">
    <property type="nucleotide sequence ID" value="XM_002770311.1"/>
</dbReference>
<feature type="compositionally biased region" description="Polar residues" evidence="6">
    <location>
        <begin position="97"/>
        <end position="119"/>
    </location>
</feature>
<dbReference type="GO" id="GO:0016020">
    <property type="term" value="C:membrane"/>
    <property type="evidence" value="ECO:0007669"/>
    <property type="project" value="UniProtKB-SubCell"/>
</dbReference>
<dbReference type="GeneID" id="8998579"/>
<comment type="subcellular location">
    <subcellularLocation>
        <location evidence="1">Membrane</location>
    </subcellularLocation>
</comment>
<name>B5RTM6_DEBHA</name>
<keyword evidence="3 7" id="KW-0812">Transmembrane</keyword>
<keyword evidence="9" id="KW-1185">Reference proteome</keyword>
<dbReference type="InParanoid" id="B5RTM6"/>
<dbReference type="OrthoDB" id="2802411at2759"/>
<evidence type="ECO:0000256" key="2">
    <source>
        <dbReference type="ARBA" id="ARBA00009530"/>
    </source>
</evidence>
<dbReference type="InterPro" id="IPR000612">
    <property type="entry name" value="PMP3"/>
</dbReference>
<evidence type="ECO:0000256" key="7">
    <source>
        <dbReference type="SAM" id="Phobius"/>
    </source>
</evidence>
<organism evidence="8 9">
    <name type="scientific">Debaryomyces hansenii (strain ATCC 36239 / CBS 767 / BCRC 21394 / JCM 1990 / NBRC 0083 / IGC 2968)</name>
    <name type="common">Yeast</name>
    <name type="synonym">Torulaspora hansenii</name>
    <dbReference type="NCBI Taxonomy" id="284592"/>
    <lineage>
        <taxon>Eukaryota</taxon>
        <taxon>Fungi</taxon>
        <taxon>Dikarya</taxon>
        <taxon>Ascomycota</taxon>
        <taxon>Saccharomycotina</taxon>
        <taxon>Pichiomycetes</taxon>
        <taxon>Debaryomycetaceae</taxon>
        <taxon>Debaryomyces</taxon>
    </lineage>
</organism>
<evidence type="ECO:0000313" key="9">
    <source>
        <dbReference type="Proteomes" id="UP000000599"/>
    </source>
</evidence>
<dbReference type="eggNOG" id="ENOG502RMH2">
    <property type="taxonomic scope" value="Eukaryota"/>
</dbReference>
<accession>B5RTM6</accession>
<evidence type="ECO:0000256" key="4">
    <source>
        <dbReference type="ARBA" id="ARBA00022989"/>
    </source>
</evidence>
<reference evidence="8 9" key="1">
    <citation type="journal article" date="2004" name="Nature">
        <title>Genome evolution in yeasts.</title>
        <authorList>
            <consortium name="Genolevures"/>
            <person name="Dujon B."/>
            <person name="Sherman D."/>
            <person name="Fischer G."/>
            <person name="Durrens P."/>
            <person name="Casaregola S."/>
            <person name="Lafontaine I."/>
            <person name="de Montigny J."/>
            <person name="Marck C."/>
            <person name="Neuveglise C."/>
            <person name="Talla E."/>
            <person name="Goffard N."/>
            <person name="Frangeul L."/>
            <person name="Aigle M."/>
            <person name="Anthouard V."/>
            <person name="Babour A."/>
            <person name="Barbe V."/>
            <person name="Barnay S."/>
            <person name="Blanchin S."/>
            <person name="Beckerich J.M."/>
            <person name="Beyne E."/>
            <person name="Bleykasten C."/>
            <person name="Boisrame A."/>
            <person name="Boyer J."/>
            <person name="Cattolico L."/>
            <person name="Confanioleri F."/>
            <person name="de Daruvar A."/>
            <person name="Despons L."/>
            <person name="Fabre E."/>
            <person name="Fairhead C."/>
            <person name="Ferry-Dumazet H."/>
            <person name="Groppi A."/>
            <person name="Hantraye F."/>
            <person name="Hennequin C."/>
            <person name="Jauniaux N."/>
            <person name="Joyet P."/>
            <person name="Kachouri R."/>
            <person name="Kerrest A."/>
            <person name="Koszul R."/>
            <person name="Lemaire M."/>
            <person name="Lesur I."/>
            <person name="Ma L."/>
            <person name="Muller H."/>
            <person name="Nicaud J.M."/>
            <person name="Nikolski M."/>
            <person name="Oztas S."/>
            <person name="Ozier-Kalogeropoulos O."/>
            <person name="Pellenz S."/>
            <person name="Potier S."/>
            <person name="Richard G.F."/>
            <person name="Straub M.L."/>
            <person name="Suleau A."/>
            <person name="Swennene D."/>
            <person name="Tekaia F."/>
            <person name="Wesolowski-Louvel M."/>
            <person name="Westhof E."/>
            <person name="Wirth B."/>
            <person name="Zeniou-Meyer M."/>
            <person name="Zivanovic I."/>
            <person name="Bolotin-Fukuhara M."/>
            <person name="Thierry A."/>
            <person name="Bouchier C."/>
            <person name="Caudron B."/>
            <person name="Scarpelli C."/>
            <person name="Gaillardin C."/>
            <person name="Weissenbach J."/>
            <person name="Wincker P."/>
            <person name="Souciet J.L."/>
        </authorList>
    </citation>
    <scope>NUCLEOTIDE SEQUENCE [LARGE SCALE GENOMIC DNA]</scope>
    <source>
        <strain evidence="9">ATCC 36239 / CBS 767 / BCRC 21394 / JCM 1990 / NBRC 0083 / IGC 2968</strain>
    </source>
</reference>
<feature type="transmembrane region" description="Helical" evidence="7">
    <location>
        <begin position="44"/>
        <end position="66"/>
    </location>
</feature>
<keyword evidence="5 7" id="KW-0472">Membrane</keyword>
<dbReference type="KEGG" id="dha:DEHA2D18700g"/>
<dbReference type="Proteomes" id="UP000000599">
    <property type="component" value="Chromosome D"/>
</dbReference>
<comment type="similarity">
    <text evidence="2">Belongs to the UPF0057 (PMP3) family.</text>
</comment>